<protein>
    <submittedName>
        <fullName evidence="2">Uncharacterized protein</fullName>
    </submittedName>
</protein>
<organism evidence="2 3">
    <name type="scientific">Corchorus olitorius</name>
    <dbReference type="NCBI Taxonomy" id="93759"/>
    <lineage>
        <taxon>Eukaryota</taxon>
        <taxon>Viridiplantae</taxon>
        <taxon>Streptophyta</taxon>
        <taxon>Embryophyta</taxon>
        <taxon>Tracheophyta</taxon>
        <taxon>Spermatophyta</taxon>
        <taxon>Magnoliopsida</taxon>
        <taxon>eudicotyledons</taxon>
        <taxon>Gunneridae</taxon>
        <taxon>Pentapetalae</taxon>
        <taxon>rosids</taxon>
        <taxon>malvids</taxon>
        <taxon>Malvales</taxon>
        <taxon>Malvaceae</taxon>
        <taxon>Grewioideae</taxon>
        <taxon>Apeibeae</taxon>
        <taxon>Corchorus</taxon>
    </lineage>
</organism>
<feature type="compositionally biased region" description="Polar residues" evidence="1">
    <location>
        <begin position="12"/>
        <end position="23"/>
    </location>
</feature>
<evidence type="ECO:0000256" key="1">
    <source>
        <dbReference type="SAM" id="MobiDB-lite"/>
    </source>
</evidence>
<evidence type="ECO:0000313" key="2">
    <source>
        <dbReference type="EMBL" id="OMP03818.1"/>
    </source>
</evidence>
<comment type="caution">
    <text evidence="2">The sequence shown here is derived from an EMBL/GenBank/DDBJ whole genome shotgun (WGS) entry which is preliminary data.</text>
</comment>
<dbReference type="AlphaFoldDB" id="A0A1R3K9W8"/>
<feature type="region of interest" description="Disordered" evidence="1">
    <location>
        <begin position="1"/>
        <end position="39"/>
    </location>
</feature>
<gene>
    <name evidence="2" type="ORF">COLO4_10181</name>
</gene>
<name>A0A1R3K9W8_9ROSI</name>
<reference evidence="3" key="1">
    <citation type="submission" date="2013-09" db="EMBL/GenBank/DDBJ databases">
        <title>Corchorus olitorius genome sequencing.</title>
        <authorList>
            <person name="Alam M."/>
            <person name="Haque M.S."/>
            <person name="Islam M.S."/>
            <person name="Emdad E.M."/>
            <person name="Islam M.M."/>
            <person name="Ahmed B."/>
            <person name="Halim A."/>
            <person name="Hossen Q.M.M."/>
            <person name="Hossain M.Z."/>
            <person name="Ahmed R."/>
            <person name="Khan M.M."/>
            <person name="Islam R."/>
            <person name="Rashid M.M."/>
            <person name="Khan S.A."/>
            <person name="Rahman M.S."/>
            <person name="Alam M."/>
            <person name="Yahiya A.S."/>
            <person name="Khan M.S."/>
            <person name="Azam M.S."/>
            <person name="Haque T."/>
            <person name="Lashkar M.Z.H."/>
            <person name="Akhand A.I."/>
            <person name="Morshed G."/>
            <person name="Roy S."/>
            <person name="Uddin K.S."/>
            <person name="Rabeya T."/>
            <person name="Hossain A.S."/>
            <person name="Chowdhury A."/>
            <person name="Snigdha A.R."/>
            <person name="Mortoza M.S."/>
            <person name="Matin S.A."/>
            <person name="Hoque S.M.E."/>
            <person name="Islam M.K."/>
            <person name="Roy D.K."/>
            <person name="Haider R."/>
            <person name="Moosa M.M."/>
            <person name="Elias S.M."/>
            <person name="Hasan A.M."/>
            <person name="Jahan S."/>
            <person name="Shafiuddin M."/>
            <person name="Mahmood N."/>
            <person name="Shommy N.S."/>
        </authorList>
    </citation>
    <scope>NUCLEOTIDE SEQUENCE [LARGE SCALE GENOMIC DNA]</scope>
    <source>
        <strain evidence="3">cv. O-4</strain>
    </source>
</reference>
<evidence type="ECO:0000313" key="3">
    <source>
        <dbReference type="Proteomes" id="UP000187203"/>
    </source>
</evidence>
<dbReference type="Proteomes" id="UP000187203">
    <property type="component" value="Unassembled WGS sequence"/>
</dbReference>
<sequence length="39" mass="4093">MAHPPIGPELGTNFSTNPPSSATLGVRSTKRSMKIQLLG</sequence>
<dbReference type="EMBL" id="AWUE01014404">
    <property type="protein sequence ID" value="OMP03818.1"/>
    <property type="molecule type" value="Genomic_DNA"/>
</dbReference>
<keyword evidence="3" id="KW-1185">Reference proteome</keyword>
<accession>A0A1R3K9W8</accession>
<proteinExistence type="predicted"/>